<proteinExistence type="predicted"/>
<evidence type="ECO:0000313" key="1">
    <source>
        <dbReference type="EMBL" id="OAY22325.1"/>
    </source>
</evidence>
<accession>A0A199UC26</accession>
<name>A0A199UC26_MANES</name>
<dbReference type="EMBL" id="KV450446">
    <property type="protein sequence ID" value="OAY22325.1"/>
    <property type="molecule type" value="Genomic_DNA"/>
</dbReference>
<protein>
    <submittedName>
        <fullName evidence="1">Uncharacterized protein</fullName>
    </submittedName>
</protein>
<reference evidence="1" key="1">
    <citation type="submission" date="2016-02" db="EMBL/GenBank/DDBJ databases">
        <title>WGS assembly of Manihot esculenta.</title>
        <authorList>
            <person name="Bredeson J.V."/>
            <person name="Prochnik S.E."/>
            <person name="Lyons J.B."/>
            <person name="Schmutz J."/>
            <person name="Grimwood J."/>
            <person name="Vrebalov J."/>
            <person name="Bart R.S."/>
            <person name="Amuge T."/>
            <person name="Ferguson M.E."/>
            <person name="Green R."/>
            <person name="Putnam N."/>
            <person name="Stites J."/>
            <person name="Rounsley S."/>
            <person name="Rokhsar D.S."/>
        </authorList>
    </citation>
    <scope>NUCLEOTIDE SEQUENCE [LARGE SCALE GENOMIC DNA]</scope>
    <source>
        <tissue evidence="1">Leaf</tissue>
    </source>
</reference>
<sequence>MLKRCHSSTKRICMSNLRVAEKDQRLEKGSPDLHSESKFPPLEPYFHFLSFSRFLLVILTSKVLIIANKI</sequence>
<dbReference type="AlphaFoldDB" id="A0A199UC26"/>
<gene>
    <name evidence="1" type="ORF">MANES_S011000</name>
</gene>
<organism evidence="1">
    <name type="scientific">Manihot esculenta</name>
    <name type="common">Cassava</name>
    <name type="synonym">Jatropha manihot</name>
    <dbReference type="NCBI Taxonomy" id="3983"/>
    <lineage>
        <taxon>Eukaryota</taxon>
        <taxon>Viridiplantae</taxon>
        <taxon>Streptophyta</taxon>
        <taxon>Embryophyta</taxon>
        <taxon>Tracheophyta</taxon>
        <taxon>Spermatophyta</taxon>
        <taxon>Magnoliopsida</taxon>
        <taxon>eudicotyledons</taxon>
        <taxon>Gunneridae</taxon>
        <taxon>Pentapetalae</taxon>
        <taxon>rosids</taxon>
        <taxon>fabids</taxon>
        <taxon>Malpighiales</taxon>
        <taxon>Euphorbiaceae</taxon>
        <taxon>Crotonoideae</taxon>
        <taxon>Manihoteae</taxon>
        <taxon>Manihot</taxon>
    </lineage>
</organism>